<dbReference type="PROSITE" id="PS51257">
    <property type="entry name" value="PROKAR_LIPOPROTEIN"/>
    <property type="match status" value="1"/>
</dbReference>
<keyword evidence="3" id="KW-1185">Reference proteome</keyword>
<feature type="signal peptide" evidence="1">
    <location>
        <begin position="1"/>
        <end position="23"/>
    </location>
</feature>
<dbReference type="EMBL" id="CASHTH010000481">
    <property type="protein sequence ID" value="CAI8002451.1"/>
    <property type="molecule type" value="Genomic_DNA"/>
</dbReference>
<dbReference type="AlphaFoldDB" id="A0AA35R403"/>
<organism evidence="2 3">
    <name type="scientific">Geodia barretti</name>
    <name type="common">Barrett's horny sponge</name>
    <dbReference type="NCBI Taxonomy" id="519541"/>
    <lineage>
        <taxon>Eukaryota</taxon>
        <taxon>Metazoa</taxon>
        <taxon>Porifera</taxon>
        <taxon>Demospongiae</taxon>
        <taxon>Heteroscleromorpha</taxon>
        <taxon>Tetractinellida</taxon>
        <taxon>Astrophorina</taxon>
        <taxon>Geodiidae</taxon>
        <taxon>Geodia</taxon>
    </lineage>
</organism>
<accession>A0AA35R403</accession>
<sequence>MRQLHYTLAVILASLLAASSVAASSCPNFTKELLEDLLSNEARKITIANDETLCDNDQQLTSDAERAATVIIEYSCSGEDCVVTGHDYALVDIRCIDGIWNEESFAPRQSDLYGLVSTGGIIPNSCADCIDMTTLIEIETTPETLREIWITTRQHTVWSFPCAMDLMSLSSGTSVLESAV</sequence>
<evidence type="ECO:0000313" key="2">
    <source>
        <dbReference type="EMBL" id="CAI8002451.1"/>
    </source>
</evidence>
<keyword evidence="1" id="KW-0732">Signal</keyword>
<proteinExistence type="predicted"/>
<gene>
    <name evidence="2" type="ORF">GBAR_LOCUS3397</name>
</gene>
<comment type="caution">
    <text evidence="2">The sequence shown here is derived from an EMBL/GenBank/DDBJ whole genome shotgun (WGS) entry which is preliminary data.</text>
</comment>
<evidence type="ECO:0000256" key="1">
    <source>
        <dbReference type="SAM" id="SignalP"/>
    </source>
</evidence>
<name>A0AA35R403_GEOBA</name>
<dbReference type="Proteomes" id="UP001174909">
    <property type="component" value="Unassembled WGS sequence"/>
</dbReference>
<protein>
    <submittedName>
        <fullName evidence="2">Uncharacterized protein</fullName>
    </submittedName>
</protein>
<evidence type="ECO:0000313" key="3">
    <source>
        <dbReference type="Proteomes" id="UP001174909"/>
    </source>
</evidence>
<feature type="chain" id="PRO_5041378729" evidence="1">
    <location>
        <begin position="24"/>
        <end position="180"/>
    </location>
</feature>
<reference evidence="2" key="1">
    <citation type="submission" date="2023-03" db="EMBL/GenBank/DDBJ databases">
        <authorList>
            <person name="Steffen K."/>
            <person name="Cardenas P."/>
        </authorList>
    </citation>
    <scope>NUCLEOTIDE SEQUENCE</scope>
</reference>